<gene>
    <name evidence="2" type="ORF">HHI36_019302</name>
</gene>
<organism evidence="2 3">
    <name type="scientific">Cryptolaemus montrouzieri</name>
    <dbReference type="NCBI Taxonomy" id="559131"/>
    <lineage>
        <taxon>Eukaryota</taxon>
        <taxon>Metazoa</taxon>
        <taxon>Ecdysozoa</taxon>
        <taxon>Arthropoda</taxon>
        <taxon>Hexapoda</taxon>
        <taxon>Insecta</taxon>
        <taxon>Pterygota</taxon>
        <taxon>Neoptera</taxon>
        <taxon>Endopterygota</taxon>
        <taxon>Coleoptera</taxon>
        <taxon>Polyphaga</taxon>
        <taxon>Cucujiformia</taxon>
        <taxon>Coccinelloidea</taxon>
        <taxon>Coccinellidae</taxon>
        <taxon>Scymninae</taxon>
        <taxon>Scymnini</taxon>
        <taxon>Cryptolaemus</taxon>
    </lineage>
</organism>
<accession>A0ABD2P2T8</accession>
<proteinExistence type="predicted"/>
<evidence type="ECO:0000256" key="1">
    <source>
        <dbReference type="SAM" id="MobiDB-lite"/>
    </source>
</evidence>
<protein>
    <submittedName>
        <fullName evidence="2">Uncharacterized protein</fullName>
    </submittedName>
</protein>
<sequence>MFSRTKKCFANLMLEDEEADEVQIIPQQSASSDVESELEADNEDEYAPFGLQSKFEASNSANLQTVQNVESEENRNFDFGSYIYTPDYFSQRFWERSPERHTKCKSKV</sequence>
<comment type="caution">
    <text evidence="2">The sequence shown here is derived from an EMBL/GenBank/DDBJ whole genome shotgun (WGS) entry which is preliminary data.</text>
</comment>
<dbReference type="Proteomes" id="UP001516400">
    <property type="component" value="Unassembled WGS sequence"/>
</dbReference>
<name>A0ABD2P2T8_9CUCU</name>
<reference evidence="2 3" key="1">
    <citation type="journal article" date="2021" name="BMC Biol.">
        <title>Horizontally acquired antibacterial genes associated with adaptive radiation of ladybird beetles.</title>
        <authorList>
            <person name="Li H.S."/>
            <person name="Tang X.F."/>
            <person name="Huang Y.H."/>
            <person name="Xu Z.Y."/>
            <person name="Chen M.L."/>
            <person name="Du X.Y."/>
            <person name="Qiu B.Y."/>
            <person name="Chen P.T."/>
            <person name="Zhang W."/>
            <person name="Slipinski A."/>
            <person name="Escalona H.E."/>
            <person name="Waterhouse R.M."/>
            <person name="Zwick A."/>
            <person name="Pang H."/>
        </authorList>
    </citation>
    <scope>NUCLEOTIDE SEQUENCE [LARGE SCALE GENOMIC DNA]</scope>
    <source>
        <strain evidence="2">SYSU2018</strain>
    </source>
</reference>
<evidence type="ECO:0000313" key="2">
    <source>
        <dbReference type="EMBL" id="KAL3285183.1"/>
    </source>
</evidence>
<keyword evidence="3" id="KW-1185">Reference proteome</keyword>
<evidence type="ECO:0000313" key="3">
    <source>
        <dbReference type="Proteomes" id="UP001516400"/>
    </source>
</evidence>
<dbReference type="AlphaFoldDB" id="A0ABD2P2T8"/>
<dbReference type="EMBL" id="JABFTP020000165">
    <property type="protein sequence ID" value="KAL3285183.1"/>
    <property type="molecule type" value="Genomic_DNA"/>
</dbReference>
<feature type="region of interest" description="Disordered" evidence="1">
    <location>
        <begin position="22"/>
        <end position="42"/>
    </location>
</feature>